<feature type="transmembrane region" description="Helical" evidence="1">
    <location>
        <begin position="41"/>
        <end position="63"/>
    </location>
</feature>
<sequence length="65" mass="6620">MESTPALFAGTVFALFGAGLVAWTGARTLHRQPVMDAARPVAAAVCTGVVGVVSLGLAVWCFAQT</sequence>
<proteinExistence type="predicted"/>
<name>A0AAU8IUY5_9ACTN</name>
<dbReference type="AlphaFoldDB" id="A0AAU8IUY5"/>
<keyword evidence="1" id="KW-0812">Transmembrane</keyword>
<evidence type="ECO:0000313" key="2">
    <source>
        <dbReference type="EMBL" id="XCJ71665.1"/>
    </source>
</evidence>
<keyword evidence="1" id="KW-0472">Membrane</keyword>
<gene>
    <name evidence="2" type="ORF">ABII15_17570</name>
</gene>
<accession>A0AAU8IUY5</accession>
<feature type="transmembrane region" description="Helical" evidence="1">
    <location>
        <begin position="6"/>
        <end position="29"/>
    </location>
</feature>
<dbReference type="KEGG" id="stac:ABII15_17570"/>
<organism evidence="2">
    <name type="scientific">Streptomyces tabacisoli</name>
    <dbReference type="NCBI Taxonomy" id="3156398"/>
    <lineage>
        <taxon>Bacteria</taxon>
        <taxon>Bacillati</taxon>
        <taxon>Actinomycetota</taxon>
        <taxon>Actinomycetes</taxon>
        <taxon>Kitasatosporales</taxon>
        <taxon>Streptomycetaceae</taxon>
        <taxon>Streptomyces</taxon>
    </lineage>
</organism>
<dbReference type="EMBL" id="CP159534">
    <property type="protein sequence ID" value="XCJ71665.1"/>
    <property type="molecule type" value="Genomic_DNA"/>
</dbReference>
<protein>
    <submittedName>
        <fullName evidence="2">Uncharacterized protein</fullName>
    </submittedName>
</protein>
<dbReference type="RefSeq" id="WP_353943274.1">
    <property type="nucleotide sequence ID" value="NZ_CP159534.1"/>
</dbReference>
<reference evidence="2" key="1">
    <citation type="submission" date="2024-06" db="EMBL/GenBank/DDBJ databases">
        <title>Streptomyces sp. strain HUAS MG91 genome sequences.</title>
        <authorList>
            <person name="Mo P."/>
        </authorList>
    </citation>
    <scope>NUCLEOTIDE SEQUENCE</scope>
    <source>
        <strain evidence="2">HUAS MG91</strain>
    </source>
</reference>
<evidence type="ECO:0000256" key="1">
    <source>
        <dbReference type="SAM" id="Phobius"/>
    </source>
</evidence>
<keyword evidence="1" id="KW-1133">Transmembrane helix</keyword>